<proteinExistence type="predicted"/>
<evidence type="ECO:0000259" key="2">
    <source>
        <dbReference type="PROSITE" id="PS50042"/>
    </source>
</evidence>
<dbReference type="PRINTS" id="PR01301">
    <property type="entry name" value="RGSPROTEIN"/>
</dbReference>
<name>A0AB34IA12_PRYPA</name>
<dbReference type="InterPro" id="IPR018490">
    <property type="entry name" value="cNMP-bd_dom_sf"/>
</dbReference>
<dbReference type="EMBL" id="JBGBPQ010000031">
    <property type="protein sequence ID" value="KAL1495655.1"/>
    <property type="molecule type" value="Genomic_DNA"/>
</dbReference>
<dbReference type="PANTHER" id="PTHR23011:SF28">
    <property type="entry name" value="CYCLIC NUCLEOTIDE-BINDING DOMAIN CONTAINING PROTEIN"/>
    <property type="match status" value="1"/>
</dbReference>
<evidence type="ECO:0000313" key="5">
    <source>
        <dbReference type="Proteomes" id="UP001515480"/>
    </source>
</evidence>
<dbReference type="Proteomes" id="UP001515480">
    <property type="component" value="Unassembled WGS sequence"/>
</dbReference>
<sequence length="611" mass="67397">MGACSSSSATPIEAKSKRLEASPLGVFMSHDEAEQLSRLCDTKPIAVDAPLPLAPFYCVSKGALRLQFDQLSGVTTKKGVEAFFTLPVGPVIAGCKDATITEGDQGHYIGDAPGECVTITAENLEKFLGELSATSREALAPILCTSVAEHLKGIGLIQEADLAPTDLKLLAELCSYESYNVDEYIFKAGDPADRFFFIVKGSVSVIFHEQSLFGRKMSHDDRASAVAGSRRVSDNPPPPPAGKTTVNRKVGDSFGIAALAYNFTHRKYAYARACEPTLLLAMSKENFETFCNYKPGMEDAIYTSMKRFLLQSYKSMNTPLLADLTDEKLQVAGRLAKLHRFVEGETIYNQGDPADSFYVVLHGKVKMEDDLSAVGPVSNGQPTEMDNVITYLKEHGVEVLALGAGGYFGEVGMLIPGTKRFQSCKAVESSTLLRFLASDFQELFGDDRMMRARMEIRLLRDGCTLKAVLDVPSARALFEQQLATEYAQESILFYDQSNELLRQLEQKEQVDAHAKFHELTKNFIMNRATHQVNIPSKLQQEWMAADSSLGSESSSTLPAHVIATIQAAVQEIYELMARDTFMRFKREAAWQDFLRDMGPYSRPQKHEAPSG</sequence>
<accession>A0AB34IA12</accession>
<dbReference type="SUPFAM" id="SSF51206">
    <property type="entry name" value="cAMP-binding domain-like"/>
    <property type="match status" value="2"/>
</dbReference>
<dbReference type="InterPro" id="IPR036305">
    <property type="entry name" value="RGS_sf"/>
</dbReference>
<dbReference type="AlphaFoldDB" id="A0AB34IA12"/>
<evidence type="ECO:0000313" key="4">
    <source>
        <dbReference type="EMBL" id="KAL1495655.1"/>
    </source>
</evidence>
<dbReference type="InterPro" id="IPR044926">
    <property type="entry name" value="RGS_subdomain_2"/>
</dbReference>
<dbReference type="Gene3D" id="1.10.167.10">
    <property type="entry name" value="Regulator of G-protein Signalling 4, domain 2"/>
    <property type="match status" value="1"/>
</dbReference>
<evidence type="ECO:0008006" key="6">
    <source>
        <dbReference type="Google" id="ProtNLM"/>
    </source>
</evidence>
<feature type="domain" description="RGS" evidence="3">
    <location>
        <begin position="464"/>
        <end position="594"/>
    </location>
</feature>
<dbReference type="Gene3D" id="2.60.120.10">
    <property type="entry name" value="Jelly Rolls"/>
    <property type="match status" value="2"/>
</dbReference>
<dbReference type="Pfam" id="PF00027">
    <property type="entry name" value="cNMP_binding"/>
    <property type="match status" value="1"/>
</dbReference>
<dbReference type="Pfam" id="PF00615">
    <property type="entry name" value="RGS"/>
    <property type="match status" value="1"/>
</dbReference>
<dbReference type="SUPFAM" id="SSF48097">
    <property type="entry name" value="Regulator of G-protein signaling, RGS"/>
    <property type="match status" value="1"/>
</dbReference>
<dbReference type="PROSITE" id="PS50042">
    <property type="entry name" value="CNMP_BINDING_3"/>
    <property type="match status" value="2"/>
</dbReference>
<dbReference type="InterPro" id="IPR016137">
    <property type="entry name" value="RGS"/>
</dbReference>
<comment type="caution">
    <text evidence="4">The sequence shown here is derived from an EMBL/GenBank/DDBJ whole genome shotgun (WGS) entry which is preliminary data.</text>
</comment>
<dbReference type="SMART" id="SM00315">
    <property type="entry name" value="RGS"/>
    <property type="match status" value="1"/>
</dbReference>
<dbReference type="PROSITE" id="PS50132">
    <property type="entry name" value="RGS"/>
    <property type="match status" value="1"/>
</dbReference>
<gene>
    <name evidence="4" type="ORF">AB1Y20_016521</name>
</gene>
<evidence type="ECO:0000256" key="1">
    <source>
        <dbReference type="SAM" id="MobiDB-lite"/>
    </source>
</evidence>
<dbReference type="PANTHER" id="PTHR23011">
    <property type="entry name" value="CYCLIC NUCLEOTIDE-BINDING DOMAIN CONTAINING PROTEIN"/>
    <property type="match status" value="1"/>
</dbReference>
<feature type="domain" description="Cyclic nucleotide-binding" evidence="2">
    <location>
        <begin position="158"/>
        <end position="290"/>
    </location>
</feature>
<feature type="region of interest" description="Disordered" evidence="1">
    <location>
        <begin position="224"/>
        <end position="247"/>
    </location>
</feature>
<keyword evidence="5" id="KW-1185">Reference proteome</keyword>
<dbReference type="InterPro" id="IPR014710">
    <property type="entry name" value="RmlC-like_jellyroll"/>
</dbReference>
<dbReference type="InterPro" id="IPR000595">
    <property type="entry name" value="cNMP-bd_dom"/>
</dbReference>
<organism evidence="4 5">
    <name type="scientific">Prymnesium parvum</name>
    <name type="common">Toxic golden alga</name>
    <dbReference type="NCBI Taxonomy" id="97485"/>
    <lineage>
        <taxon>Eukaryota</taxon>
        <taxon>Haptista</taxon>
        <taxon>Haptophyta</taxon>
        <taxon>Prymnesiophyceae</taxon>
        <taxon>Prymnesiales</taxon>
        <taxon>Prymnesiaceae</taxon>
        <taxon>Prymnesium</taxon>
    </lineage>
</organism>
<dbReference type="CDD" id="cd00038">
    <property type="entry name" value="CAP_ED"/>
    <property type="match status" value="2"/>
</dbReference>
<reference evidence="4 5" key="1">
    <citation type="journal article" date="2024" name="Science">
        <title>Giant polyketide synthase enzymes in the biosynthesis of giant marine polyether toxins.</title>
        <authorList>
            <person name="Fallon T.R."/>
            <person name="Shende V.V."/>
            <person name="Wierzbicki I.H."/>
            <person name="Pendleton A.L."/>
            <person name="Watervoot N.F."/>
            <person name="Auber R.P."/>
            <person name="Gonzalez D.J."/>
            <person name="Wisecaver J.H."/>
            <person name="Moore B.S."/>
        </authorList>
    </citation>
    <scope>NUCLEOTIDE SEQUENCE [LARGE SCALE GENOMIC DNA]</scope>
    <source>
        <strain evidence="4 5">12B1</strain>
    </source>
</reference>
<feature type="domain" description="Cyclic nucleotide-binding" evidence="2">
    <location>
        <begin position="320"/>
        <end position="461"/>
    </location>
</feature>
<evidence type="ECO:0000259" key="3">
    <source>
        <dbReference type="PROSITE" id="PS50132"/>
    </source>
</evidence>
<protein>
    <recommendedName>
        <fullName evidence="6">Cyclic nucleotide-binding domain-containing protein</fullName>
    </recommendedName>
</protein>
<dbReference type="SMART" id="SM00100">
    <property type="entry name" value="cNMP"/>
    <property type="match status" value="2"/>
</dbReference>